<name>A0ACB9NGJ7_BAUVA</name>
<keyword evidence="2" id="KW-1185">Reference proteome</keyword>
<organism evidence="1 2">
    <name type="scientific">Bauhinia variegata</name>
    <name type="common">Purple orchid tree</name>
    <name type="synonym">Phanera variegata</name>
    <dbReference type="NCBI Taxonomy" id="167791"/>
    <lineage>
        <taxon>Eukaryota</taxon>
        <taxon>Viridiplantae</taxon>
        <taxon>Streptophyta</taxon>
        <taxon>Embryophyta</taxon>
        <taxon>Tracheophyta</taxon>
        <taxon>Spermatophyta</taxon>
        <taxon>Magnoliopsida</taxon>
        <taxon>eudicotyledons</taxon>
        <taxon>Gunneridae</taxon>
        <taxon>Pentapetalae</taxon>
        <taxon>rosids</taxon>
        <taxon>fabids</taxon>
        <taxon>Fabales</taxon>
        <taxon>Fabaceae</taxon>
        <taxon>Cercidoideae</taxon>
        <taxon>Cercideae</taxon>
        <taxon>Bauhiniinae</taxon>
        <taxon>Bauhinia</taxon>
    </lineage>
</organism>
<sequence>MGKTSWEFIKRNGTTPIDLYFISVKGGFRPLQQQFNLLKQMEKISKAYRVSFVVSSSELGEDDPLMQNVTQHLSSLRVPWYNTCTTKASEGHGVGCFQEKITISNGKTLEIIGVNTELLKDSAAKGSLSGNRNSRLSWLIRTLEASNSDWRMVVGNQPLIVCGDNKEKSEKTQAFEYLHRIFLKFAVNVYLSGQDCTHLVHEGSVAHIGNPGFIENDPYSVFLNKTSVFSRELANGFLLHRVTSLQIVTYYITSSGEIVYKTVIQQKGREII</sequence>
<dbReference type="EMBL" id="CM039431">
    <property type="protein sequence ID" value="KAI4335577.1"/>
    <property type="molecule type" value="Genomic_DNA"/>
</dbReference>
<evidence type="ECO:0000313" key="1">
    <source>
        <dbReference type="EMBL" id="KAI4335577.1"/>
    </source>
</evidence>
<evidence type="ECO:0000313" key="2">
    <source>
        <dbReference type="Proteomes" id="UP000828941"/>
    </source>
</evidence>
<gene>
    <name evidence="1" type="ORF">L6164_014212</name>
</gene>
<proteinExistence type="predicted"/>
<accession>A0ACB9NGJ7</accession>
<protein>
    <submittedName>
        <fullName evidence="1">Uncharacterized protein</fullName>
    </submittedName>
</protein>
<reference evidence="1 2" key="1">
    <citation type="journal article" date="2022" name="DNA Res.">
        <title>Chromosomal-level genome assembly of the orchid tree Bauhinia variegata (Leguminosae; Cercidoideae) supports the allotetraploid origin hypothesis of Bauhinia.</title>
        <authorList>
            <person name="Zhong Y."/>
            <person name="Chen Y."/>
            <person name="Zheng D."/>
            <person name="Pang J."/>
            <person name="Liu Y."/>
            <person name="Luo S."/>
            <person name="Meng S."/>
            <person name="Qian L."/>
            <person name="Wei D."/>
            <person name="Dai S."/>
            <person name="Zhou R."/>
        </authorList>
    </citation>
    <scope>NUCLEOTIDE SEQUENCE [LARGE SCALE GENOMIC DNA]</scope>
    <source>
        <strain evidence="1">BV-YZ2020</strain>
    </source>
</reference>
<dbReference type="Proteomes" id="UP000828941">
    <property type="component" value="Chromosome 6"/>
</dbReference>
<comment type="caution">
    <text evidence="1">The sequence shown here is derived from an EMBL/GenBank/DDBJ whole genome shotgun (WGS) entry which is preliminary data.</text>
</comment>